<dbReference type="Proteomes" id="UP001295469">
    <property type="component" value="Chromosome C09"/>
</dbReference>
<dbReference type="PaxDb" id="3708-A0A078G8D3"/>
<dbReference type="EMBL" id="HG994373">
    <property type="protein sequence ID" value="CAF1788180.1"/>
    <property type="molecule type" value="Genomic_DNA"/>
</dbReference>
<sequence length="138" mass="16382">MNLWFNILFLIFALYFGFSEAGLCPKNTVVFQNSLALSQSTLKVHCRSFDDDLGDHSILFKAPPYNFSFHDEIVFATWFDCDLFHKGENVEYQRSFRAYKGAYFFRCGALYVWNARDDAIYLSKDRKPEKLMYYWIKD</sequence>
<feature type="chain" id="PRO_5041001179" description="S-protein homolog" evidence="6">
    <location>
        <begin position="22"/>
        <end position="138"/>
    </location>
</feature>
<evidence type="ECO:0000256" key="3">
    <source>
        <dbReference type="ARBA" id="ARBA00022471"/>
    </source>
</evidence>
<evidence type="ECO:0000313" key="8">
    <source>
        <dbReference type="EMBL" id="CDY21646.1"/>
    </source>
</evidence>
<dbReference type="InterPro" id="IPR010264">
    <property type="entry name" value="Self-incomp_S1"/>
</dbReference>
<gene>
    <name evidence="8" type="primary">BnaC09g46460D</name>
    <name evidence="7" type="ORF">DARMORV10_C09P67280.1</name>
    <name evidence="8" type="ORF">GSBRNA2T00016129001</name>
</gene>
<keyword evidence="3 6" id="KW-0713">Self-incompatibility</keyword>
<dbReference type="Gramene" id="CDY21646">
    <property type="protein sequence ID" value="CDY21646"/>
    <property type="gene ID" value="GSBRNA2T00016129001"/>
</dbReference>
<dbReference type="GO" id="GO:0005576">
    <property type="term" value="C:extracellular region"/>
    <property type="evidence" value="ECO:0007669"/>
    <property type="project" value="UniProtKB-SubCell"/>
</dbReference>
<dbReference type="GO" id="GO:0060320">
    <property type="term" value="P:rejection of self pollen"/>
    <property type="evidence" value="ECO:0007669"/>
    <property type="project" value="UniProtKB-KW"/>
</dbReference>
<proteinExistence type="inferred from homology"/>
<keyword evidence="4 6" id="KW-0964">Secreted</keyword>
<comment type="similarity">
    <text evidence="2 6">Belongs to the plant self-incompatibility (S1) protein family.</text>
</comment>
<name>A0A078G8D3_BRANA</name>
<evidence type="ECO:0000256" key="5">
    <source>
        <dbReference type="ARBA" id="ARBA00022729"/>
    </source>
</evidence>
<organism evidence="8 9">
    <name type="scientific">Brassica napus</name>
    <name type="common">Rape</name>
    <dbReference type="NCBI Taxonomy" id="3708"/>
    <lineage>
        <taxon>Eukaryota</taxon>
        <taxon>Viridiplantae</taxon>
        <taxon>Streptophyta</taxon>
        <taxon>Embryophyta</taxon>
        <taxon>Tracheophyta</taxon>
        <taxon>Spermatophyta</taxon>
        <taxon>Magnoliopsida</taxon>
        <taxon>eudicotyledons</taxon>
        <taxon>Gunneridae</taxon>
        <taxon>Pentapetalae</taxon>
        <taxon>rosids</taxon>
        <taxon>malvids</taxon>
        <taxon>Brassicales</taxon>
        <taxon>Brassicaceae</taxon>
        <taxon>Brassiceae</taxon>
        <taxon>Brassica</taxon>
    </lineage>
</organism>
<dbReference type="Proteomes" id="UP000028999">
    <property type="component" value="Unassembled WGS sequence"/>
</dbReference>
<protein>
    <recommendedName>
        <fullName evidence="6">S-protein homolog</fullName>
    </recommendedName>
</protein>
<reference evidence="7" key="3">
    <citation type="submission" date="2021-01" db="EMBL/GenBank/DDBJ databases">
        <authorList>
            <consortium name="Genoscope - CEA"/>
            <person name="William W."/>
        </authorList>
    </citation>
    <scope>NUCLEOTIDE SEQUENCE</scope>
</reference>
<accession>A0A078G8D3</accession>
<evidence type="ECO:0000313" key="9">
    <source>
        <dbReference type="Proteomes" id="UP000028999"/>
    </source>
</evidence>
<dbReference type="Pfam" id="PF05938">
    <property type="entry name" value="Self-incomp_S1"/>
    <property type="match status" value="1"/>
</dbReference>
<evidence type="ECO:0000313" key="7">
    <source>
        <dbReference type="EMBL" id="CAF1788180.1"/>
    </source>
</evidence>
<evidence type="ECO:0000256" key="1">
    <source>
        <dbReference type="ARBA" id="ARBA00004613"/>
    </source>
</evidence>
<dbReference type="EMBL" id="LK032122">
    <property type="protein sequence ID" value="CDY21646.1"/>
    <property type="molecule type" value="Genomic_DNA"/>
</dbReference>
<dbReference type="OMA" id="SFHDEIV"/>
<evidence type="ECO:0000256" key="6">
    <source>
        <dbReference type="RuleBase" id="RU367044"/>
    </source>
</evidence>
<reference evidence="8" key="2">
    <citation type="submission" date="2014-06" db="EMBL/GenBank/DDBJ databases">
        <authorList>
            <person name="Genoscope - CEA"/>
        </authorList>
    </citation>
    <scope>NUCLEOTIDE SEQUENCE</scope>
</reference>
<dbReference type="PANTHER" id="PTHR31232">
    <property type="match status" value="1"/>
</dbReference>
<dbReference type="AlphaFoldDB" id="A0A078G8D3"/>
<evidence type="ECO:0000256" key="2">
    <source>
        <dbReference type="ARBA" id="ARBA00005581"/>
    </source>
</evidence>
<reference evidence="8 9" key="1">
    <citation type="journal article" date="2014" name="Science">
        <title>Plant genetics. Early allopolyploid evolution in the post-Neolithic Brassica napus oilseed genome.</title>
        <authorList>
            <person name="Chalhoub B."/>
            <person name="Denoeud F."/>
            <person name="Liu S."/>
            <person name="Parkin I.A."/>
            <person name="Tang H."/>
            <person name="Wang X."/>
            <person name="Chiquet J."/>
            <person name="Belcram H."/>
            <person name="Tong C."/>
            <person name="Samans B."/>
            <person name="Correa M."/>
            <person name="Da Silva C."/>
            <person name="Just J."/>
            <person name="Falentin C."/>
            <person name="Koh C.S."/>
            <person name="Le Clainche I."/>
            <person name="Bernard M."/>
            <person name="Bento P."/>
            <person name="Noel B."/>
            <person name="Labadie K."/>
            <person name="Alberti A."/>
            <person name="Charles M."/>
            <person name="Arnaud D."/>
            <person name="Guo H."/>
            <person name="Daviaud C."/>
            <person name="Alamery S."/>
            <person name="Jabbari K."/>
            <person name="Zhao M."/>
            <person name="Edger P.P."/>
            <person name="Chelaifa H."/>
            <person name="Tack D."/>
            <person name="Lassalle G."/>
            <person name="Mestiri I."/>
            <person name="Schnel N."/>
            <person name="Le Paslier M.C."/>
            <person name="Fan G."/>
            <person name="Renault V."/>
            <person name="Bayer P.E."/>
            <person name="Golicz A.A."/>
            <person name="Manoli S."/>
            <person name="Lee T.H."/>
            <person name="Thi V.H."/>
            <person name="Chalabi S."/>
            <person name="Hu Q."/>
            <person name="Fan C."/>
            <person name="Tollenaere R."/>
            <person name="Lu Y."/>
            <person name="Battail C."/>
            <person name="Shen J."/>
            <person name="Sidebottom C.H."/>
            <person name="Wang X."/>
            <person name="Canaguier A."/>
            <person name="Chauveau A."/>
            <person name="Berard A."/>
            <person name="Deniot G."/>
            <person name="Guan M."/>
            <person name="Liu Z."/>
            <person name="Sun F."/>
            <person name="Lim Y.P."/>
            <person name="Lyons E."/>
            <person name="Town C.D."/>
            <person name="Bancroft I."/>
            <person name="Wang X."/>
            <person name="Meng J."/>
            <person name="Ma J."/>
            <person name="Pires J.C."/>
            <person name="King G.J."/>
            <person name="Brunel D."/>
            <person name="Delourme R."/>
            <person name="Renard M."/>
            <person name="Aury J.M."/>
            <person name="Adams K.L."/>
            <person name="Batley J."/>
            <person name="Snowdon R.J."/>
            <person name="Tost J."/>
            <person name="Edwards D."/>
            <person name="Zhou Y."/>
            <person name="Hua W."/>
            <person name="Sharpe A.G."/>
            <person name="Paterson A.H."/>
            <person name="Guan C."/>
            <person name="Wincker P."/>
        </authorList>
    </citation>
    <scope>NUCLEOTIDE SEQUENCE [LARGE SCALE GENOMIC DNA]</scope>
    <source>
        <strain evidence="9">cv. Darmor-bzh</strain>
    </source>
</reference>
<dbReference type="SMR" id="A0A078G8D3"/>
<feature type="signal peptide" evidence="6">
    <location>
        <begin position="1"/>
        <end position="21"/>
    </location>
</feature>
<keyword evidence="5 6" id="KW-0732">Signal</keyword>
<comment type="subcellular location">
    <subcellularLocation>
        <location evidence="1 6">Secreted</location>
    </subcellularLocation>
</comment>
<dbReference type="PANTHER" id="PTHR31232:SF39">
    <property type="entry name" value="S-PROTEIN HOMOLOG-RELATED"/>
    <property type="match status" value="1"/>
</dbReference>
<evidence type="ECO:0000256" key="4">
    <source>
        <dbReference type="ARBA" id="ARBA00022525"/>
    </source>
</evidence>
<keyword evidence="9" id="KW-1185">Reference proteome</keyword>